<keyword evidence="7 15" id="KW-0732">Signal</keyword>
<keyword evidence="18" id="KW-1185">Reference proteome</keyword>
<keyword evidence="4 14" id="KW-0349">Heme</keyword>
<evidence type="ECO:0000256" key="5">
    <source>
        <dbReference type="ARBA" id="ARBA00022679"/>
    </source>
</evidence>
<keyword evidence="8 14" id="KW-0574">Periplasm</keyword>
<evidence type="ECO:0000256" key="10">
    <source>
        <dbReference type="ARBA" id="ARBA00023004"/>
    </source>
</evidence>
<dbReference type="InterPro" id="IPR036909">
    <property type="entry name" value="Cyt_c-like_dom_sf"/>
</dbReference>
<comment type="catalytic activity">
    <reaction evidence="13 14">
        <text>S-sulfanyl-L-cysteinyl-[SoxY protein] + thiosulfate + 2 Fe(III)-[cytochrome c] = S-(2-sulfodisulfanyl)-L-cysteinyl-[SoxY protein] + 2 Fe(II)-[cytochrome c] + 2 H(+)</text>
        <dbReference type="Rhea" id="RHEA:51224"/>
        <dbReference type="Rhea" id="RHEA-COMP:10350"/>
        <dbReference type="Rhea" id="RHEA-COMP:14399"/>
        <dbReference type="Rhea" id="RHEA-COMP:14689"/>
        <dbReference type="Rhea" id="RHEA-COMP:14690"/>
        <dbReference type="ChEBI" id="CHEBI:15378"/>
        <dbReference type="ChEBI" id="CHEBI:29033"/>
        <dbReference type="ChEBI" id="CHEBI:29034"/>
        <dbReference type="ChEBI" id="CHEBI:33542"/>
        <dbReference type="ChEBI" id="CHEBI:61963"/>
        <dbReference type="ChEBI" id="CHEBI:140664"/>
        <dbReference type="EC" id="2.8.5.2"/>
    </reaction>
</comment>
<evidence type="ECO:0000256" key="12">
    <source>
        <dbReference type="ARBA" id="ARBA00048077"/>
    </source>
</evidence>
<evidence type="ECO:0000256" key="15">
    <source>
        <dbReference type="SAM" id="SignalP"/>
    </source>
</evidence>
<evidence type="ECO:0000256" key="8">
    <source>
        <dbReference type="ARBA" id="ARBA00022764"/>
    </source>
</evidence>
<dbReference type="Proteomes" id="UP001500279">
    <property type="component" value="Unassembled WGS sequence"/>
</dbReference>
<dbReference type="InterPro" id="IPR009056">
    <property type="entry name" value="Cyt_c-like_dom"/>
</dbReference>
<sequence>MNLENPMPRRRPQLATVLTLGLALASSAALAQQKSAADGIAEYRAMLADGNPAELFIAKGESLWTEPRGPKKASLSQCDLGLGAGVVKGAWAQLPRWFADTGRVQDLESRLLSCMETLQGFNAAEIARTPFGKGEQASVEALAAYVSSESSGMKINLPQRHPEEKRLYALGQRAFYFRGGPMDFACATCHGEAGKRIRLQDLPDLRSNPGDGVGFAAWPAYRLSSGELWTMQRRLNDCFRQQRFPYPGFGSEITVALGVYMGVNANGAAAAAPSLKR</sequence>
<proteinExistence type="inferred from homology"/>
<accession>A0ABN1JMU1</accession>
<evidence type="ECO:0000256" key="7">
    <source>
        <dbReference type="ARBA" id="ARBA00022729"/>
    </source>
</evidence>
<keyword evidence="10 14" id="KW-0408">Iron</keyword>
<evidence type="ECO:0000313" key="18">
    <source>
        <dbReference type="Proteomes" id="UP001500279"/>
    </source>
</evidence>
<keyword evidence="3 14" id="KW-0813">Transport</keyword>
<comment type="subunit">
    <text evidence="2 14">Heterodimer of SoxA and SoxX.</text>
</comment>
<dbReference type="Gene3D" id="1.10.760.10">
    <property type="entry name" value="Cytochrome c-like domain"/>
    <property type="match status" value="2"/>
</dbReference>
<dbReference type="SUPFAM" id="SSF46626">
    <property type="entry name" value="Cytochrome c"/>
    <property type="match status" value="2"/>
</dbReference>
<protein>
    <recommendedName>
        <fullName evidence="14">SoxAX cytochrome complex subunit A</fullName>
        <ecNumber evidence="14">2.8.5.2</ecNumber>
    </recommendedName>
    <alternativeName>
        <fullName evidence="14">Protein SoxA</fullName>
    </alternativeName>
    <alternativeName>
        <fullName evidence="14">Sulfur oxidizing protein A</fullName>
    </alternativeName>
    <alternativeName>
        <fullName evidence="14">Thiosulfate-oxidizing multienzyme system protein SoxA</fullName>
    </alternativeName>
</protein>
<evidence type="ECO:0000256" key="4">
    <source>
        <dbReference type="ARBA" id="ARBA00022617"/>
    </source>
</evidence>
<name>A0ABN1JMU1_9BURK</name>
<dbReference type="NCBIfam" id="TIGR04484">
    <property type="entry name" value="thiosulf_SoxA"/>
    <property type="match status" value="1"/>
</dbReference>
<dbReference type="EC" id="2.8.5.2" evidence="14"/>
<comment type="caution">
    <text evidence="17">The sequence shown here is derived from an EMBL/GenBank/DDBJ whole genome shotgun (WGS) entry which is preliminary data.</text>
</comment>
<feature type="chain" id="PRO_5046611409" description="SoxAX cytochrome complex subunit A" evidence="15">
    <location>
        <begin position="32"/>
        <end position="277"/>
    </location>
</feature>
<comment type="similarity">
    <text evidence="11 14">Belongs to the SoxA family.</text>
</comment>
<keyword evidence="9 14" id="KW-0249">Electron transport</keyword>
<evidence type="ECO:0000256" key="1">
    <source>
        <dbReference type="ARBA" id="ARBA00004418"/>
    </source>
</evidence>
<evidence type="ECO:0000256" key="9">
    <source>
        <dbReference type="ARBA" id="ARBA00022982"/>
    </source>
</evidence>
<dbReference type="PIRSF" id="PIRSF038455">
    <property type="entry name" value="SoxA"/>
    <property type="match status" value="1"/>
</dbReference>
<dbReference type="EMBL" id="BAAAEW010000004">
    <property type="protein sequence ID" value="GAA0743056.1"/>
    <property type="molecule type" value="Genomic_DNA"/>
</dbReference>
<dbReference type="InterPro" id="IPR025710">
    <property type="entry name" value="SoxA"/>
</dbReference>
<reference evidence="17 18" key="1">
    <citation type="journal article" date="2019" name="Int. J. Syst. Evol. Microbiol.">
        <title>The Global Catalogue of Microorganisms (GCM) 10K type strain sequencing project: providing services to taxonomists for standard genome sequencing and annotation.</title>
        <authorList>
            <consortium name="The Broad Institute Genomics Platform"/>
            <consortium name="The Broad Institute Genome Sequencing Center for Infectious Disease"/>
            <person name="Wu L."/>
            <person name="Ma J."/>
        </authorList>
    </citation>
    <scope>NUCLEOTIDE SEQUENCE [LARGE SCALE GENOMIC DNA]</scope>
    <source>
        <strain evidence="17 18">JCM 15503</strain>
    </source>
</reference>
<evidence type="ECO:0000256" key="6">
    <source>
        <dbReference type="ARBA" id="ARBA00022723"/>
    </source>
</evidence>
<evidence type="ECO:0000256" key="3">
    <source>
        <dbReference type="ARBA" id="ARBA00022448"/>
    </source>
</evidence>
<evidence type="ECO:0000256" key="13">
    <source>
        <dbReference type="ARBA" id="ARBA00048423"/>
    </source>
</evidence>
<keyword evidence="5 14" id="KW-0808">Transferase</keyword>
<evidence type="ECO:0000313" key="17">
    <source>
        <dbReference type="EMBL" id="GAA0743056.1"/>
    </source>
</evidence>
<organism evidence="17 18">
    <name type="scientific">Ideonella azotifigens</name>
    <dbReference type="NCBI Taxonomy" id="513160"/>
    <lineage>
        <taxon>Bacteria</taxon>
        <taxon>Pseudomonadati</taxon>
        <taxon>Pseudomonadota</taxon>
        <taxon>Betaproteobacteria</taxon>
        <taxon>Burkholderiales</taxon>
        <taxon>Sphaerotilaceae</taxon>
        <taxon>Ideonella</taxon>
    </lineage>
</organism>
<comment type="subcellular location">
    <subcellularLocation>
        <location evidence="1 14">Periplasm</location>
    </subcellularLocation>
</comment>
<gene>
    <name evidence="17" type="ORF">GCM10009107_07230</name>
</gene>
<comment type="catalytic activity">
    <reaction evidence="12 14">
        <text>L-cysteinyl-[SoxY protein] + thiosulfate + 2 Fe(III)-[cytochrome c] = S-sulfosulfanyl-L-cysteinyl-[SoxY protein] + 2 Fe(II)-[cytochrome c] + 2 H(+)</text>
        <dbReference type="Rhea" id="RHEA:56720"/>
        <dbReference type="Rhea" id="RHEA-COMP:10350"/>
        <dbReference type="Rhea" id="RHEA-COMP:14328"/>
        <dbReference type="Rhea" id="RHEA-COMP:14399"/>
        <dbReference type="Rhea" id="RHEA-COMP:14691"/>
        <dbReference type="ChEBI" id="CHEBI:15378"/>
        <dbReference type="ChEBI" id="CHEBI:29033"/>
        <dbReference type="ChEBI" id="CHEBI:29034"/>
        <dbReference type="ChEBI" id="CHEBI:29950"/>
        <dbReference type="ChEBI" id="CHEBI:33542"/>
        <dbReference type="ChEBI" id="CHEBI:139321"/>
        <dbReference type="EC" id="2.8.5.2"/>
    </reaction>
</comment>
<keyword evidence="6 14" id="KW-0479">Metal-binding</keyword>
<evidence type="ECO:0000256" key="14">
    <source>
        <dbReference type="PIRNR" id="PIRNR038455"/>
    </source>
</evidence>
<evidence type="ECO:0000256" key="2">
    <source>
        <dbReference type="ARBA" id="ARBA00011530"/>
    </source>
</evidence>
<feature type="signal peptide" evidence="15">
    <location>
        <begin position="1"/>
        <end position="31"/>
    </location>
</feature>
<evidence type="ECO:0000256" key="11">
    <source>
        <dbReference type="ARBA" id="ARBA00025746"/>
    </source>
</evidence>
<evidence type="ECO:0000259" key="16">
    <source>
        <dbReference type="Pfam" id="PF21342"/>
    </source>
</evidence>
<feature type="domain" description="Cytochrome c" evidence="16">
    <location>
        <begin position="59"/>
        <end position="155"/>
    </location>
</feature>
<dbReference type="Pfam" id="PF21342">
    <property type="entry name" value="SoxA-TsdA_cyt-c"/>
    <property type="match status" value="1"/>
</dbReference>